<keyword evidence="2" id="KW-1185">Reference proteome</keyword>
<evidence type="ECO:0000313" key="1">
    <source>
        <dbReference type="EMBL" id="EFU40182.1"/>
    </source>
</evidence>
<organism evidence="1 2">
    <name type="scientific">Paenibacillus vortex V453</name>
    <dbReference type="NCBI Taxonomy" id="715225"/>
    <lineage>
        <taxon>Bacteria</taxon>
        <taxon>Bacillati</taxon>
        <taxon>Bacillota</taxon>
        <taxon>Bacilli</taxon>
        <taxon>Bacillales</taxon>
        <taxon>Paenibacillaceae</taxon>
        <taxon>Paenibacillus</taxon>
    </lineage>
</organism>
<comment type="caution">
    <text evidence="1">The sequence shown here is derived from an EMBL/GenBank/DDBJ whole genome shotgun (WGS) entry which is preliminary data.</text>
</comment>
<reference evidence="1 2" key="1">
    <citation type="journal article" date="2010" name="BMC Genomics">
        <title>Genome sequence of the pattern forming Paenibacillus vortex bacterium reveals potential for thriving in complex environments.</title>
        <authorList>
            <person name="Sirota-Madi A."/>
            <person name="Olender T."/>
            <person name="Helman Y."/>
            <person name="Ingham C."/>
            <person name="Brainis I."/>
            <person name="Roth D."/>
            <person name="Hagi E."/>
            <person name="Brodsky L."/>
            <person name="Leshkowitz D."/>
            <person name="Galatenko V."/>
            <person name="Nikolaev V."/>
            <person name="Mugasimangalam R.C."/>
            <person name="Bransburg-Zabary S."/>
            <person name="Gutnick D.L."/>
            <person name="Lancet D."/>
            <person name="Ben-Jacob E."/>
        </authorList>
    </citation>
    <scope>NUCLEOTIDE SEQUENCE [LARGE SCALE GENOMIC DNA]</scope>
    <source>
        <strain evidence="1 2">V453</strain>
    </source>
</reference>
<gene>
    <name evidence="1" type="ORF">PVOR_23054</name>
</gene>
<dbReference type="KEGG" id="pvo:PVOR_23054"/>
<dbReference type="EMBL" id="ADHJ01000037">
    <property type="protein sequence ID" value="EFU40182.1"/>
    <property type="molecule type" value="Genomic_DNA"/>
</dbReference>
<evidence type="ECO:0000313" key="2">
    <source>
        <dbReference type="Proteomes" id="UP000003094"/>
    </source>
</evidence>
<accession>A0A2R9SS75</accession>
<proteinExistence type="predicted"/>
<dbReference type="AlphaFoldDB" id="A0A2R9SS75"/>
<sequence>MCHKKNYDEAKKRADRINTDMKLVPVEDLQDAVDYLEELPPKG</sequence>
<name>A0A2R9SS75_9BACL</name>
<dbReference type="Proteomes" id="UP000003094">
    <property type="component" value="Unassembled WGS sequence"/>
</dbReference>
<protein>
    <submittedName>
        <fullName evidence="1">Peptidase S16 lon domain protein</fullName>
    </submittedName>
</protein>